<dbReference type="RefSeq" id="WP_379739546.1">
    <property type="nucleotide sequence ID" value="NZ_JBHSGW010000004.1"/>
</dbReference>
<accession>A0ABV9P4P6</accession>
<protein>
    <submittedName>
        <fullName evidence="1">Uncharacterized protein</fullName>
    </submittedName>
</protein>
<dbReference type="EMBL" id="JBHSGW010000004">
    <property type="protein sequence ID" value="MFC4739670.1"/>
    <property type="molecule type" value="Genomic_DNA"/>
</dbReference>
<name>A0ABV9P4P6_9FLAO</name>
<evidence type="ECO:0000313" key="1">
    <source>
        <dbReference type="EMBL" id="MFC4739670.1"/>
    </source>
</evidence>
<sequence>MIFKVEPINNKEYHLIQSNLFKGSLVYQNWFSISKAKIAIKSLGDFHVAKKSTWKSDFYIMQNNLAVLEFTFNWKGTVQITSHFEKEIKKYVLRRKGFWNTDYFLINENNTEICTIKSEFNWRKFKTSYEINVLESNNSIQDQVLYLSLIHCTILISTMAAAAT</sequence>
<evidence type="ECO:0000313" key="2">
    <source>
        <dbReference type="Proteomes" id="UP001595885"/>
    </source>
</evidence>
<organism evidence="1 2">
    <name type="scientific">Flavobacterium ponti</name>
    <dbReference type="NCBI Taxonomy" id="665133"/>
    <lineage>
        <taxon>Bacteria</taxon>
        <taxon>Pseudomonadati</taxon>
        <taxon>Bacteroidota</taxon>
        <taxon>Flavobacteriia</taxon>
        <taxon>Flavobacteriales</taxon>
        <taxon>Flavobacteriaceae</taxon>
        <taxon>Flavobacterium</taxon>
    </lineage>
</organism>
<comment type="caution">
    <text evidence="1">The sequence shown here is derived from an EMBL/GenBank/DDBJ whole genome shotgun (WGS) entry which is preliminary data.</text>
</comment>
<keyword evidence="2" id="KW-1185">Reference proteome</keyword>
<reference evidence="2" key="1">
    <citation type="journal article" date="2019" name="Int. J. Syst. Evol. Microbiol.">
        <title>The Global Catalogue of Microorganisms (GCM) 10K type strain sequencing project: providing services to taxonomists for standard genome sequencing and annotation.</title>
        <authorList>
            <consortium name="The Broad Institute Genomics Platform"/>
            <consortium name="The Broad Institute Genome Sequencing Center for Infectious Disease"/>
            <person name="Wu L."/>
            <person name="Ma J."/>
        </authorList>
    </citation>
    <scope>NUCLEOTIDE SEQUENCE [LARGE SCALE GENOMIC DNA]</scope>
    <source>
        <strain evidence="2">CCUG 50349</strain>
    </source>
</reference>
<proteinExistence type="predicted"/>
<gene>
    <name evidence="1" type="ORF">ACFO3U_06650</name>
</gene>
<dbReference type="Proteomes" id="UP001595885">
    <property type="component" value="Unassembled WGS sequence"/>
</dbReference>